<dbReference type="EMBL" id="ML120399">
    <property type="protein sequence ID" value="RPA98015.1"/>
    <property type="molecule type" value="Genomic_DNA"/>
</dbReference>
<proteinExistence type="predicted"/>
<dbReference type="Proteomes" id="UP000276215">
    <property type="component" value="Unassembled WGS sequence"/>
</dbReference>
<dbReference type="AlphaFoldDB" id="A0A3N4JID2"/>
<evidence type="ECO:0000256" key="1">
    <source>
        <dbReference type="SAM" id="MobiDB-lite"/>
    </source>
</evidence>
<reference evidence="2 3" key="1">
    <citation type="journal article" date="2018" name="Nat. Ecol. Evol.">
        <title>Pezizomycetes genomes reveal the molecular basis of ectomycorrhizal truffle lifestyle.</title>
        <authorList>
            <person name="Murat C."/>
            <person name="Payen T."/>
            <person name="Noel B."/>
            <person name="Kuo A."/>
            <person name="Morin E."/>
            <person name="Chen J."/>
            <person name="Kohler A."/>
            <person name="Krizsan K."/>
            <person name="Balestrini R."/>
            <person name="Da Silva C."/>
            <person name="Montanini B."/>
            <person name="Hainaut M."/>
            <person name="Levati E."/>
            <person name="Barry K.W."/>
            <person name="Belfiori B."/>
            <person name="Cichocki N."/>
            <person name="Clum A."/>
            <person name="Dockter R.B."/>
            <person name="Fauchery L."/>
            <person name="Guy J."/>
            <person name="Iotti M."/>
            <person name="Le Tacon F."/>
            <person name="Lindquist E.A."/>
            <person name="Lipzen A."/>
            <person name="Malagnac F."/>
            <person name="Mello A."/>
            <person name="Molinier V."/>
            <person name="Miyauchi S."/>
            <person name="Poulain J."/>
            <person name="Riccioni C."/>
            <person name="Rubini A."/>
            <person name="Sitrit Y."/>
            <person name="Splivallo R."/>
            <person name="Traeger S."/>
            <person name="Wang M."/>
            <person name="Zifcakova L."/>
            <person name="Wipf D."/>
            <person name="Zambonelli A."/>
            <person name="Paolocci F."/>
            <person name="Nowrousian M."/>
            <person name="Ottonello S."/>
            <person name="Baldrian P."/>
            <person name="Spatafora J.W."/>
            <person name="Henrissat B."/>
            <person name="Nagy L.G."/>
            <person name="Aury J.M."/>
            <person name="Wincker P."/>
            <person name="Grigoriev I.V."/>
            <person name="Bonfante P."/>
            <person name="Martin F.M."/>
        </authorList>
    </citation>
    <scope>NUCLEOTIDE SEQUENCE [LARGE SCALE GENOMIC DNA]</scope>
    <source>
        <strain evidence="2 3">120613-1</strain>
    </source>
</reference>
<name>A0A3N4JID2_9PEZI</name>
<keyword evidence="3" id="KW-1185">Reference proteome</keyword>
<gene>
    <name evidence="2" type="ORF">L873DRAFT_1064104</name>
</gene>
<evidence type="ECO:0000313" key="3">
    <source>
        <dbReference type="Proteomes" id="UP000276215"/>
    </source>
</evidence>
<accession>A0A3N4JID2</accession>
<sequence length="154" mass="16867">MGIFVHRPAYFEQARCAGLATVPSSSQSHSSPACGGGHLILKNIIIGRSRITIYAVASTSAGLRVKHVQSCLHSIYDIKRLPYDKLSVKKTKGKREPDRRGSNPPHSTYKLATLQFCGVASVNLHHMLHTVHTVSYRTVSYSAIAQKKISLSLV</sequence>
<evidence type="ECO:0000313" key="2">
    <source>
        <dbReference type="EMBL" id="RPA98015.1"/>
    </source>
</evidence>
<feature type="region of interest" description="Disordered" evidence="1">
    <location>
        <begin position="88"/>
        <end position="107"/>
    </location>
</feature>
<protein>
    <submittedName>
        <fullName evidence="2">Uncharacterized protein</fullName>
    </submittedName>
</protein>
<organism evidence="2 3">
    <name type="scientific">Choiromyces venosus 120613-1</name>
    <dbReference type="NCBI Taxonomy" id="1336337"/>
    <lineage>
        <taxon>Eukaryota</taxon>
        <taxon>Fungi</taxon>
        <taxon>Dikarya</taxon>
        <taxon>Ascomycota</taxon>
        <taxon>Pezizomycotina</taxon>
        <taxon>Pezizomycetes</taxon>
        <taxon>Pezizales</taxon>
        <taxon>Tuberaceae</taxon>
        <taxon>Choiromyces</taxon>
    </lineage>
</organism>